<accession>A0A2P9HMV2</accession>
<organism evidence="1 2">
    <name type="scientific">Ochrobactrum soli</name>
    <dbReference type="NCBI Taxonomy" id="2448455"/>
    <lineage>
        <taxon>Bacteria</taxon>
        <taxon>Pseudomonadati</taxon>
        <taxon>Pseudomonadota</taxon>
        <taxon>Alphaproteobacteria</taxon>
        <taxon>Hyphomicrobiales</taxon>
        <taxon>Brucellaceae</taxon>
        <taxon>Brucella/Ochrobactrum group</taxon>
        <taxon>Ochrobactrum</taxon>
    </lineage>
</organism>
<evidence type="ECO:0000313" key="2">
    <source>
        <dbReference type="Proteomes" id="UP000246073"/>
    </source>
</evidence>
<sequence length="57" mass="6686">MTVRKLKAFLLGMREFRLSITWADPARTDDCDYTGLDESYDRGREFAHRLTLRAFDG</sequence>
<evidence type="ECO:0000313" key="1">
    <source>
        <dbReference type="EMBL" id="SPL65369.1"/>
    </source>
</evidence>
<dbReference type="Proteomes" id="UP000246073">
    <property type="component" value="Unassembled WGS sequence"/>
</dbReference>
<gene>
    <name evidence="1" type="ORF">OHAE_1236</name>
</gene>
<dbReference type="RefSeq" id="WP_167522194.1">
    <property type="nucleotide sequence ID" value="NZ_OOFM01000005.1"/>
</dbReference>
<dbReference type="EMBL" id="OOFM01000005">
    <property type="protein sequence ID" value="SPL65369.1"/>
    <property type="molecule type" value="Genomic_DNA"/>
</dbReference>
<dbReference type="AlphaFoldDB" id="A0A2P9HMV2"/>
<name>A0A2P9HMV2_9HYPH</name>
<reference evidence="2" key="1">
    <citation type="submission" date="2017-12" db="EMBL/GenBank/DDBJ databases">
        <authorList>
            <person name="Diaz M."/>
        </authorList>
    </citation>
    <scope>NUCLEOTIDE SEQUENCE [LARGE SCALE GENOMIC DNA]</scope>
    <source>
        <strain evidence="2">FI11154</strain>
    </source>
</reference>
<proteinExistence type="predicted"/>
<protein>
    <submittedName>
        <fullName evidence="1">Uncharacterized protein</fullName>
    </submittedName>
</protein>